<evidence type="ECO:0000256" key="4">
    <source>
        <dbReference type="SAM" id="MobiDB-lite"/>
    </source>
</evidence>
<dbReference type="PANTHER" id="PTHR23184:SF9">
    <property type="entry name" value="TETRATRICOPEPTIDE REPEAT PROTEIN 14"/>
    <property type="match status" value="1"/>
</dbReference>
<feature type="compositionally biased region" description="Basic and acidic residues" evidence="4">
    <location>
        <begin position="448"/>
        <end position="467"/>
    </location>
</feature>
<dbReference type="Gene3D" id="1.25.40.10">
    <property type="entry name" value="Tetratricopeptide repeat domain"/>
    <property type="match status" value="1"/>
</dbReference>
<feature type="compositionally biased region" description="Basic and acidic residues" evidence="4">
    <location>
        <begin position="899"/>
        <end position="910"/>
    </location>
</feature>
<feature type="compositionally biased region" description="Low complexity" evidence="4">
    <location>
        <begin position="1169"/>
        <end position="1179"/>
    </location>
</feature>
<dbReference type="PANTHER" id="PTHR23184">
    <property type="entry name" value="TETRATRICOPEPTIDE REPEAT PROTEIN 14"/>
    <property type="match status" value="1"/>
</dbReference>
<feature type="region of interest" description="Disordered" evidence="4">
    <location>
        <begin position="735"/>
        <end position="1218"/>
    </location>
</feature>
<evidence type="ECO:0000256" key="3">
    <source>
        <dbReference type="PROSITE-ProRule" id="PRU00339"/>
    </source>
</evidence>
<dbReference type="STRING" id="43041.A0A182JXF4"/>
<dbReference type="InterPro" id="IPR011990">
    <property type="entry name" value="TPR-like_helical_dom_sf"/>
</dbReference>
<dbReference type="Proteomes" id="UP000075881">
    <property type="component" value="Unassembled WGS sequence"/>
</dbReference>
<keyword evidence="1" id="KW-0677">Repeat</keyword>
<feature type="compositionally biased region" description="Basic and acidic residues" evidence="4">
    <location>
        <begin position="1150"/>
        <end position="1160"/>
    </location>
</feature>
<reference evidence="5" key="2">
    <citation type="submission" date="2020-05" db="UniProtKB">
        <authorList>
            <consortium name="EnsemblMetazoa"/>
        </authorList>
    </citation>
    <scope>IDENTIFICATION</scope>
    <source>
        <strain evidence="5">ACHKN1017</strain>
    </source>
</reference>
<feature type="compositionally biased region" description="Basic and acidic residues" evidence="4">
    <location>
        <begin position="578"/>
        <end position="590"/>
    </location>
</feature>
<dbReference type="VEuPathDB" id="VectorBase:ACHR003186"/>
<feature type="region of interest" description="Disordered" evidence="4">
    <location>
        <begin position="578"/>
        <end position="632"/>
    </location>
</feature>
<feature type="compositionally biased region" description="Basic residues" evidence="4">
    <location>
        <begin position="591"/>
        <end position="609"/>
    </location>
</feature>
<dbReference type="InterPro" id="IPR039190">
    <property type="entry name" value="TTC14"/>
</dbReference>
<dbReference type="InterPro" id="IPR013105">
    <property type="entry name" value="TPR_2"/>
</dbReference>
<dbReference type="SMART" id="SM00028">
    <property type="entry name" value="TPR"/>
    <property type="match status" value="3"/>
</dbReference>
<dbReference type="InterPro" id="IPR019734">
    <property type="entry name" value="TPR_rpt"/>
</dbReference>
<sequence length="1218" mass="135229">MSHPALNRDLIQQALGYHGRPFQKIWETERRQSELVALGVDNNLDYTVYMARQKHFTLQDRAKRLKLQQFMVRKAYALYGISNSAQEPEIDYRQMLPGDVVYGLVTLFKSFGGIAFRPLLIVGNVTSFVRNKLIKGNVAYDQLLTPETHPGAPKNYFVNDMICCEVIDVAPDARRLICSMIRSPNSRAPESVVYGLLSKEDIPDVYKITLKRKDQNYQQYLDSSPSFNDPNHIEKLYREVGLDYNEFYTTMSSLKGRYPSQEYAAELRNSQNSKWAFRSVAQGIEHFKEGRHSEAFQCLNKALSMDPRNVEGLVARGALYANSGSFKKAVEDFETALKLNPSHANARKYMGETLVALGRSYEEENRFEEAKKAYQDCLTIIPHHEEAQNSLDFLKSKPFTGKQIVEPTELELPSLNIMKPSSSDRNKQEPDTSGVGGSGVFGGGSSSSKRDNTESSSRKDRKKESKKDRKKRHKKHHSSSSDSSSASSDSSDSSSDSSSSTSSASTSSSDSSGSRNKKRKRSKNEKKPKSVSPMGKRMTVGSRGVPSAGELVRKFLEMPRDEENYEEKVRRFVAEASKYQKERKQMEDKSKKKKKKDEKKAKKESKKKRKSDEKKKSKKKDKGGDDEGLGNKDKLREALKIFENFPVLDELGSKLSVGGSVAEALSALLGASAGGGAVAGTSRAKLTEVADVERVAPGGDENAKDGKWRMMFNKDKRPAKEPVPMAATTLTAGMGLKQHPFSNESDEESVGAGPSFSIGGKMSHNDRSTGGRFGGGRYGDDRSGPSDKGKASTVSQMPPVKSGPVVLDKFGNFRLATADTPSTAGGSKPPEPSAAPPMRRSRSKSRNRNYGSSRSRSRSRSDRRRSRSGSFRRRFSRSRSRSFSRSHSGSYSRSRSRSRSFERRRFDRRIYRGGRGGGGGGGGGGYGGDRMGPFGGNRFNNSRGHYRRGGFRDFRDNRFGGGRGGGGGIGGGRDRPPFRPRYRGRFQRSYSRSMSKSPDRRPLSPSDDRSRHHNRRGDSRDRGTAGQRDSRERSSPSTRRSRADSRDNQRDRDDSRDRDHRHRRSEERDSSKRSKDDQSTVATGPAAAASSTAAVSGSGERRDSSPESSRADKPSRQRRSSSAGSQRSSGSTKIPHDIEGRWADDDDAKDNEQKKRHDNTESSGGVGGSHSNSAAGGSSIPDDVSLEELEKMLSKARKERKEEMLERNKDLLKKTSTY</sequence>
<feature type="compositionally biased region" description="Gly residues" evidence="4">
    <location>
        <begin position="434"/>
        <end position="445"/>
    </location>
</feature>
<feature type="compositionally biased region" description="Gly residues" evidence="4">
    <location>
        <begin position="959"/>
        <end position="971"/>
    </location>
</feature>
<dbReference type="Pfam" id="PF13181">
    <property type="entry name" value="TPR_8"/>
    <property type="match status" value="2"/>
</dbReference>
<dbReference type="EnsemblMetazoa" id="ACHR003186-RA">
    <property type="protein sequence ID" value="ACHR003186-PA"/>
    <property type="gene ID" value="ACHR003186"/>
</dbReference>
<reference evidence="6" key="1">
    <citation type="submission" date="2013-03" db="EMBL/GenBank/DDBJ databases">
        <title>The Genome Sequence of Anopheles christyi ACHKN1017.</title>
        <authorList>
            <consortium name="The Broad Institute Genomics Platform"/>
            <person name="Neafsey D.E."/>
            <person name="Besansky N."/>
            <person name="Walker B."/>
            <person name="Young S.K."/>
            <person name="Zeng Q."/>
            <person name="Gargeya S."/>
            <person name="Fitzgerald M."/>
            <person name="Haas B."/>
            <person name="Abouelleil A."/>
            <person name="Allen A.W."/>
            <person name="Alvarado L."/>
            <person name="Arachchi H.M."/>
            <person name="Berlin A.M."/>
            <person name="Chapman S.B."/>
            <person name="Gainer-Dewar J."/>
            <person name="Goldberg J."/>
            <person name="Griggs A."/>
            <person name="Gujja S."/>
            <person name="Hansen M."/>
            <person name="Howarth C."/>
            <person name="Imamovic A."/>
            <person name="Ireland A."/>
            <person name="Larimer J."/>
            <person name="McCowan C."/>
            <person name="Murphy C."/>
            <person name="Pearson M."/>
            <person name="Poon T.W."/>
            <person name="Priest M."/>
            <person name="Roberts A."/>
            <person name="Saif S."/>
            <person name="Shea T."/>
            <person name="Sisk P."/>
            <person name="Sykes S."/>
            <person name="Wortman J."/>
            <person name="Nusbaum C."/>
            <person name="Birren B."/>
        </authorList>
    </citation>
    <scope>NUCLEOTIDE SEQUENCE [LARGE SCALE GENOMIC DNA]</scope>
    <source>
        <strain evidence="6">ACHKN1017</strain>
    </source>
</reference>
<feature type="compositionally biased region" description="Basic and acidic residues" evidence="4">
    <location>
        <begin position="778"/>
        <end position="790"/>
    </location>
</feature>
<feature type="repeat" description="TPR" evidence="3">
    <location>
        <begin position="310"/>
        <end position="343"/>
    </location>
</feature>
<evidence type="ECO:0000313" key="5">
    <source>
        <dbReference type="EnsemblMetazoa" id="ACHR003186-PA"/>
    </source>
</evidence>
<keyword evidence="2 3" id="KW-0802">TPR repeat</keyword>
<feature type="compositionally biased region" description="Basic residues" evidence="4">
    <location>
        <begin position="515"/>
        <end position="526"/>
    </location>
</feature>
<feature type="compositionally biased region" description="Basic residues" evidence="4">
    <location>
        <begin position="855"/>
        <end position="884"/>
    </location>
</feature>
<organism evidence="5 6">
    <name type="scientific">Anopheles christyi</name>
    <dbReference type="NCBI Taxonomy" id="43041"/>
    <lineage>
        <taxon>Eukaryota</taxon>
        <taxon>Metazoa</taxon>
        <taxon>Ecdysozoa</taxon>
        <taxon>Arthropoda</taxon>
        <taxon>Hexapoda</taxon>
        <taxon>Insecta</taxon>
        <taxon>Pterygota</taxon>
        <taxon>Neoptera</taxon>
        <taxon>Endopterygota</taxon>
        <taxon>Diptera</taxon>
        <taxon>Nematocera</taxon>
        <taxon>Culicoidea</taxon>
        <taxon>Culicidae</taxon>
        <taxon>Anophelinae</taxon>
        <taxon>Anopheles</taxon>
    </lineage>
</organism>
<feature type="repeat" description="TPR" evidence="3">
    <location>
        <begin position="276"/>
        <end position="309"/>
    </location>
</feature>
<dbReference type="SUPFAM" id="SSF48452">
    <property type="entry name" value="TPR-like"/>
    <property type="match status" value="1"/>
</dbReference>
<feature type="compositionally biased region" description="Basic and acidic residues" evidence="4">
    <location>
        <begin position="1099"/>
        <end position="1115"/>
    </location>
</feature>
<feature type="compositionally biased region" description="Basic and acidic residues" evidence="4">
    <location>
        <begin position="1041"/>
        <end position="1078"/>
    </location>
</feature>
<dbReference type="Pfam" id="PF07719">
    <property type="entry name" value="TPR_2"/>
    <property type="match status" value="1"/>
</dbReference>
<evidence type="ECO:0000256" key="2">
    <source>
        <dbReference type="ARBA" id="ARBA00022803"/>
    </source>
</evidence>
<feature type="compositionally biased region" description="Low complexity" evidence="4">
    <location>
        <begin position="480"/>
        <end position="514"/>
    </location>
</feature>
<evidence type="ECO:0000313" key="6">
    <source>
        <dbReference type="Proteomes" id="UP000075881"/>
    </source>
</evidence>
<feature type="compositionally biased region" description="Low complexity" evidence="4">
    <location>
        <begin position="1079"/>
        <end position="1098"/>
    </location>
</feature>
<name>A0A182JXF4_9DIPT</name>
<evidence type="ECO:0000256" key="1">
    <source>
        <dbReference type="ARBA" id="ARBA00022737"/>
    </source>
</evidence>
<dbReference type="PROSITE" id="PS50293">
    <property type="entry name" value="TPR_REGION"/>
    <property type="match status" value="1"/>
</dbReference>
<feature type="region of interest" description="Disordered" evidence="4">
    <location>
        <begin position="405"/>
        <end position="550"/>
    </location>
</feature>
<dbReference type="AlphaFoldDB" id="A0A182JXF4"/>
<protein>
    <submittedName>
        <fullName evidence="5">TPR_REGION domain-containing protein</fullName>
    </submittedName>
</protein>
<feature type="compositionally biased region" description="Low complexity" evidence="4">
    <location>
        <begin position="1120"/>
        <end position="1131"/>
    </location>
</feature>
<feature type="repeat" description="TPR" evidence="3">
    <location>
        <begin position="351"/>
        <end position="384"/>
    </location>
</feature>
<feature type="compositionally biased region" description="Basic residues" evidence="4">
    <location>
        <begin position="468"/>
        <end position="478"/>
    </location>
</feature>
<feature type="compositionally biased region" description="Basic and acidic residues" evidence="4">
    <location>
        <begin position="1199"/>
        <end position="1218"/>
    </location>
</feature>
<accession>A0A182JXF4</accession>
<keyword evidence="6" id="KW-1185">Reference proteome</keyword>
<dbReference type="PROSITE" id="PS50005">
    <property type="entry name" value="TPR"/>
    <property type="match status" value="3"/>
</dbReference>
<feature type="compositionally biased region" description="Basic and acidic residues" evidence="4">
    <location>
        <begin position="997"/>
        <end position="1034"/>
    </location>
</feature>
<feature type="compositionally biased region" description="Basic and acidic residues" evidence="4">
    <location>
        <begin position="1134"/>
        <end position="1143"/>
    </location>
</feature>
<feature type="compositionally biased region" description="Basic and acidic residues" evidence="4">
    <location>
        <begin position="622"/>
        <end position="632"/>
    </location>
</feature>
<proteinExistence type="predicted"/>
<feature type="compositionally biased region" description="Gly residues" evidence="4">
    <location>
        <begin position="913"/>
        <end position="935"/>
    </location>
</feature>